<dbReference type="GO" id="GO:0016787">
    <property type="term" value="F:hydrolase activity"/>
    <property type="evidence" value="ECO:0007669"/>
    <property type="project" value="UniProtKB-KW"/>
</dbReference>
<dbReference type="OrthoDB" id="414698at2759"/>
<dbReference type="PANTHER" id="PTHR22778">
    <property type="entry name" value="OVARIAN CANCER GENE-2 PROTEIN-RELATED"/>
    <property type="match status" value="1"/>
</dbReference>
<accession>A0A1R3GDL8</accession>
<comment type="caution">
    <text evidence="2">The sequence shown here is derived from an EMBL/GenBank/DDBJ whole genome shotgun (WGS) entry which is preliminary data.</text>
</comment>
<dbReference type="EMBL" id="AWWV01014530">
    <property type="protein sequence ID" value="OMO56161.1"/>
    <property type="molecule type" value="Genomic_DNA"/>
</dbReference>
<keyword evidence="2" id="KW-0378">Hydrolase</keyword>
<feature type="domain" description="Serine hydrolase" evidence="1">
    <location>
        <begin position="7"/>
        <end position="202"/>
    </location>
</feature>
<organism evidence="2 3">
    <name type="scientific">Corchorus capsularis</name>
    <name type="common">Jute</name>
    <dbReference type="NCBI Taxonomy" id="210143"/>
    <lineage>
        <taxon>Eukaryota</taxon>
        <taxon>Viridiplantae</taxon>
        <taxon>Streptophyta</taxon>
        <taxon>Embryophyta</taxon>
        <taxon>Tracheophyta</taxon>
        <taxon>Spermatophyta</taxon>
        <taxon>Magnoliopsida</taxon>
        <taxon>eudicotyledons</taxon>
        <taxon>Gunneridae</taxon>
        <taxon>Pentapetalae</taxon>
        <taxon>rosids</taxon>
        <taxon>malvids</taxon>
        <taxon>Malvales</taxon>
        <taxon>Malvaceae</taxon>
        <taxon>Grewioideae</taxon>
        <taxon>Apeibeae</taxon>
        <taxon>Corchorus</taxon>
    </lineage>
</organism>
<dbReference type="Gramene" id="OMO56161">
    <property type="protein sequence ID" value="OMO56161"/>
    <property type="gene ID" value="CCACVL1_26695"/>
</dbReference>
<reference evidence="2 3" key="1">
    <citation type="submission" date="2013-09" db="EMBL/GenBank/DDBJ databases">
        <title>Corchorus capsularis genome sequencing.</title>
        <authorList>
            <person name="Alam M."/>
            <person name="Haque M.S."/>
            <person name="Islam M.S."/>
            <person name="Emdad E.M."/>
            <person name="Islam M.M."/>
            <person name="Ahmed B."/>
            <person name="Halim A."/>
            <person name="Hossen Q.M.M."/>
            <person name="Hossain M.Z."/>
            <person name="Ahmed R."/>
            <person name="Khan M.M."/>
            <person name="Islam R."/>
            <person name="Rashid M.M."/>
            <person name="Khan S.A."/>
            <person name="Rahman M.S."/>
            <person name="Alam M."/>
        </authorList>
    </citation>
    <scope>NUCLEOTIDE SEQUENCE [LARGE SCALE GENOMIC DNA]</scope>
    <source>
        <strain evidence="3">cv. CVL-1</strain>
        <tissue evidence="2">Whole seedling</tissue>
    </source>
</reference>
<evidence type="ECO:0000259" key="1">
    <source>
        <dbReference type="Pfam" id="PF03959"/>
    </source>
</evidence>
<sequence>MLASRASRKPRILCLHGYRTSGEILKKMIGIWPETVLENFDFDFPDAPFAARGKSDIGSLYDPPYYEWFQVKKGECLNFEECIAYIEDYMIKHGPFDGLLGFSQGGLLASVIPWMQREGVAFTKVPKIKFQIIISGFKLRELKSGPPKLLVNSFSTPIECPSLHLIGEKDSVKETGFILLKSFVNPFVIHHSMGHTIPKLDEKGLETMLKFIEIIQKMSQQDLQIASWPRAALRNRKTGEMLGSQAPRKPRILCLHGFRTSGEILRKMIGKWPETVLENFDFGFPDAPFPARGKSDVESLYDPPYYEWFQVNEVECLNFEECIAYIEDYMIKHGPFDGLLGFSQGGMLAAVIPWMQREGVAFTKVPKIKFQIIISGFKLRELKSGPPKLLVNSFSTPIECPSLHLIGEKDFLKETGYILLKSFVNPFVIHHSMGHTIPKLDEKGLETMVKFIEIIQKMFQQDLQIASSGPRAALRSAEIFKKQVLQWPETVIEKLDLGFLDAPFPAQGKSYVEGIFDPPYYEWFQANKDFSEYTNFEECVAYIEDYMIKNGPFDGFLGFSQGAVLAAALPGMQRDGLALTKVPKIKFVILISGAKFGGSKYGHAKQLTSTTFSSPLQCPSLHFIGEMDILKLASTELLDSFVDPFVIYHPEGQTIPKLDEKSLEVMLGFSERIQETIPTDEARICLNKESKL</sequence>
<proteinExistence type="predicted"/>
<dbReference type="InterPro" id="IPR005645">
    <property type="entry name" value="FSH-like_dom"/>
</dbReference>
<dbReference type="Proteomes" id="UP000188268">
    <property type="component" value="Unassembled WGS sequence"/>
</dbReference>
<dbReference type="SUPFAM" id="SSF53474">
    <property type="entry name" value="alpha/beta-Hydrolases"/>
    <property type="match status" value="3"/>
</dbReference>
<dbReference type="Pfam" id="PF03959">
    <property type="entry name" value="FSH1"/>
    <property type="match status" value="3"/>
</dbReference>
<feature type="domain" description="Serine hydrolase" evidence="1">
    <location>
        <begin position="248"/>
        <end position="442"/>
    </location>
</feature>
<evidence type="ECO:0000313" key="2">
    <source>
        <dbReference type="EMBL" id="OMO56161.1"/>
    </source>
</evidence>
<dbReference type="PANTHER" id="PTHR22778:SF52">
    <property type="entry name" value="SERINE HYDROLASE FSH DOMAIN-CONTAINING PROTEIN"/>
    <property type="match status" value="1"/>
</dbReference>
<name>A0A1R3GDL8_COCAP</name>
<gene>
    <name evidence="2" type="ORF">CCACVL1_26695</name>
</gene>
<dbReference type="AlphaFoldDB" id="A0A1R3GDL8"/>
<dbReference type="STRING" id="210143.A0A1R3GDL8"/>
<dbReference type="InterPro" id="IPR029058">
    <property type="entry name" value="AB_hydrolase_fold"/>
</dbReference>
<evidence type="ECO:0000313" key="3">
    <source>
        <dbReference type="Proteomes" id="UP000188268"/>
    </source>
</evidence>
<protein>
    <submittedName>
        <fullName evidence="2">Serine hydrolase FSH</fullName>
    </submittedName>
</protein>
<dbReference type="Gene3D" id="3.40.50.1820">
    <property type="entry name" value="alpha/beta hydrolase"/>
    <property type="match status" value="3"/>
</dbReference>
<feature type="domain" description="Serine hydrolase" evidence="1">
    <location>
        <begin position="475"/>
        <end position="661"/>
    </location>
</feature>
<keyword evidence="3" id="KW-1185">Reference proteome</keyword>